<evidence type="ECO:0000313" key="3">
    <source>
        <dbReference type="WBParaSite" id="nRc.2.0.1.t06977-RA"/>
    </source>
</evidence>
<feature type="compositionally biased region" description="Low complexity" evidence="1">
    <location>
        <begin position="49"/>
        <end position="61"/>
    </location>
</feature>
<organism evidence="2 3">
    <name type="scientific">Romanomermis culicivorax</name>
    <name type="common">Nematode worm</name>
    <dbReference type="NCBI Taxonomy" id="13658"/>
    <lineage>
        <taxon>Eukaryota</taxon>
        <taxon>Metazoa</taxon>
        <taxon>Ecdysozoa</taxon>
        <taxon>Nematoda</taxon>
        <taxon>Enoplea</taxon>
        <taxon>Dorylaimia</taxon>
        <taxon>Mermithida</taxon>
        <taxon>Mermithoidea</taxon>
        <taxon>Mermithidae</taxon>
        <taxon>Romanomermis</taxon>
    </lineage>
</organism>
<accession>A0A915I0F2</accession>
<dbReference type="WBParaSite" id="nRc.2.0.1.t06977-RA">
    <property type="protein sequence ID" value="nRc.2.0.1.t06977-RA"/>
    <property type="gene ID" value="nRc.2.0.1.g06977"/>
</dbReference>
<feature type="region of interest" description="Disordered" evidence="1">
    <location>
        <begin position="1"/>
        <end position="69"/>
    </location>
</feature>
<feature type="compositionally biased region" description="Low complexity" evidence="1">
    <location>
        <begin position="164"/>
        <end position="179"/>
    </location>
</feature>
<sequence>NSTNVTEKEQSDDDPVQAPSKQTDAEFARILAYHLLHEQQQSTPTNVTASSALNSSEEQSSGNAPSVASVNKATISDEKMIPTIGPDANMTTYGAPLSWSNNTVTPRTYLFNYKDYCLPSDEKRSGYPIRGLRFPFPADVKHILSTRINSILDDYRHYKVNNESDVNSTSSSSSSAFSSHDTPVSIKAIRKKSILSDVPKDKKLMKVRRKSL</sequence>
<name>A0A915I0F2_ROMCU</name>
<dbReference type="Proteomes" id="UP000887565">
    <property type="component" value="Unplaced"/>
</dbReference>
<dbReference type="AlphaFoldDB" id="A0A915I0F2"/>
<evidence type="ECO:0000256" key="1">
    <source>
        <dbReference type="SAM" id="MobiDB-lite"/>
    </source>
</evidence>
<reference evidence="3" key="1">
    <citation type="submission" date="2022-11" db="UniProtKB">
        <authorList>
            <consortium name="WormBaseParasite"/>
        </authorList>
    </citation>
    <scope>IDENTIFICATION</scope>
</reference>
<protein>
    <submittedName>
        <fullName evidence="3">Uncharacterized protein</fullName>
    </submittedName>
</protein>
<evidence type="ECO:0000313" key="2">
    <source>
        <dbReference type="Proteomes" id="UP000887565"/>
    </source>
</evidence>
<feature type="region of interest" description="Disordered" evidence="1">
    <location>
        <begin position="164"/>
        <end position="183"/>
    </location>
</feature>
<feature type="compositionally biased region" description="Polar residues" evidence="1">
    <location>
        <begin position="38"/>
        <end position="48"/>
    </location>
</feature>
<keyword evidence="2" id="KW-1185">Reference proteome</keyword>
<proteinExistence type="predicted"/>